<dbReference type="Gene3D" id="2.40.170.20">
    <property type="entry name" value="TonB-dependent receptor, beta-barrel domain"/>
    <property type="match status" value="1"/>
</dbReference>
<evidence type="ECO:0000259" key="14">
    <source>
        <dbReference type="Pfam" id="PF07715"/>
    </source>
</evidence>
<dbReference type="PANTHER" id="PTHR30069">
    <property type="entry name" value="TONB-DEPENDENT OUTER MEMBRANE RECEPTOR"/>
    <property type="match status" value="1"/>
</dbReference>
<keyword evidence="5 12" id="KW-0732">Signal</keyword>
<dbReference type="InterPro" id="IPR012910">
    <property type="entry name" value="Plug_dom"/>
</dbReference>
<comment type="subcellular location">
    <subcellularLocation>
        <location evidence="1 10">Cell outer membrane</location>
        <topology evidence="1 10">Multi-pass membrane protein</topology>
    </subcellularLocation>
</comment>
<dbReference type="OrthoDB" id="101167at2"/>
<feature type="domain" description="TonB-dependent receptor-like beta-barrel" evidence="13">
    <location>
        <begin position="186"/>
        <end position="634"/>
    </location>
</feature>
<dbReference type="KEGG" id="alus:STSP2_00427"/>
<sequence precursor="true">MIRFVKKTALLYFFLLCCIVTTQAASEPAENLFDMSLEELMDVPVVSASRQSNVVSQSGAAVSVITAEQIHNSGLTTIPEILQLSPAVDVRRLTRGRYAVGIRGNMSLNSDRTLVLIDGRTAINPVWAGTNWQNLPVLIEDIERIEIVRGPISAAWGANAASGVINIISKNPEDTQGTLLSFTVNEFGDTYNYLRYGGTSKDLTYRISAGYEDLTSSLDATAGKFESANPVYNPAIDFDKYKVNDFLRNYRFNADFVYAGSEDTELALGVGQSYAEQGDLESAGFYAGKDYLTSSTRLYARMEHNYDDETSARLQWTGNFFHSHEPDRIDRYAYYENELEAQYNFLPHPQHQISIGGNFRWTHIDIGSRSDAEQYVFDGDPYNEYWAGAYIMDRFEATDRLTFQGQFRTDWFSETKTDWSTRLSAIYALDDAKDHILWASYAKAFRSPATAFRKASRTTASGLISIVGADDDLRNEQTWSLEAGYNGKMSEDLSFNVNTWYQRFDDLIGVDQQVFGLATVNTFDNVEGADSWGSECELTWKQDWGHVSGWYAYNGFATDRKDQIIRASFPSRHKVGLRGTVGLAENWDLNAFYTYNDAIEAFASPIKNARTFNRFDINLRHTFADGNGELMFGVTDLFNKTRGPFFDIGDLISHETPGRTFFARMQWRF</sequence>
<reference evidence="16" key="1">
    <citation type="submission" date="2017-02" db="EMBL/GenBank/DDBJ databases">
        <title>Comparative genomics and description of representatives of a novel lineage of planctomycetes thriving in anoxic sediments.</title>
        <authorList>
            <person name="Spring S."/>
            <person name="Bunk B."/>
            <person name="Sproer C."/>
        </authorList>
    </citation>
    <scope>NUCLEOTIDE SEQUENCE [LARGE SCALE GENOMIC DNA]</scope>
    <source>
        <strain evidence="16">ST-NAGAB-D1</strain>
    </source>
</reference>
<feature type="domain" description="TonB-dependent receptor plug" evidence="14">
    <location>
        <begin position="57"/>
        <end position="164"/>
    </location>
</feature>
<keyword evidence="9 10" id="KW-0998">Cell outer membrane</keyword>
<dbReference type="Pfam" id="PF00593">
    <property type="entry name" value="TonB_dep_Rec_b-barrel"/>
    <property type="match status" value="1"/>
</dbReference>
<dbReference type="InterPro" id="IPR000531">
    <property type="entry name" value="Beta-barrel_TonB"/>
</dbReference>
<dbReference type="SUPFAM" id="SSF56935">
    <property type="entry name" value="Porins"/>
    <property type="match status" value="1"/>
</dbReference>
<dbReference type="InterPro" id="IPR039426">
    <property type="entry name" value="TonB-dep_rcpt-like"/>
</dbReference>
<evidence type="ECO:0000256" key="11">
    <source>
        <dbReference type="RuleBase" id="RU003357"/>
    </source>
</evidence>
<organism evidence="15 16">
    <name type="scientific">Anaerohalosphaera lusitana</name>
    <dbReference type="NCBI Taxonomy" id="1936003"/>
    <lineage>
        <taxon>Bacteria</taxon>
        <taxon>Pseudomonadati</taxon>
        <taxon>Planctomycetota</taxon>
        <taxon>Phycisphaerae</taxon>
        <taxon>Sedimentisphaerales</taxon>
        <taxon>Anaerohalosphaeraceae</taxon>
        <taxon>Anaerohalosphaera</taxon>
    </lineage>
</organism>
<keyword evidence="16" id="KW-1185">Reference proteome</keyword>
<dbReference type="GO" id="GO:0015344">
    <property type="term" value="F:siderophore uptake transmembrane transporter activity"/>
    <property type="evidence" value="ECO:0007669"/>
    <property type="project" value="TreeGrafter"/>
</dbReference>
<gene>
    <name evidence="15" type="primary">cirA</name>
    <name evidence="15" type="ORF">STSP2_00427</name>
</gene>
<keyword evidence="2 10" id="KW-0813">Transport</keyword>
<proteinExistence type="inferred from homology"/>
<name>A0A1U9NHQ9_9BACT</name>
<feature type="chain" id="PRO_5012662668" evidence="12">
    <location>
        <begin position="25"/>
        <end position="669"/>
    </location>
</feature>
<keyword evidence="3 10" id="KW-1134">Transmembrane beta strand</keyword>
<keyword evidence="4 10" id="KW-0812">Transmembrane</keyword>
<evidence type="ECO:0000256" key="9">
    <source>
        <dbReference type="ARBA" id="ARBA00023237"/>
    </source>
</evidence>
<dbReference type="PROSITE" id="PS52016">
    <property type="entry name" value="TONB_DEPENDENT_REC_3"/>
    <property type="match status" value="1"/>
</dbReference>
<evidence type="ECO:0000256" key="4">
    <source>
        <dbReference type="ARBA" id="ARBA00022692"/>
    </source>
</evidence>
<evidence type="ECO:0000256" key="7">
    <source>
        <dbReference type="ARBA" id="ARBA00023136"/>
    </source>
</evidence>
<dbReference type="InterPro" id="IPR037066">
    <property type="entry name" value="Plug_dom_sf"/>
</dbReference>
<dbReference type="Gene3D" id="2.170.130.10">
    <property type="entry name" value="TonB-dependent receptor, plug domain"/>
    <property type="match status" value="1"/>
</dbReference>
<evidence type="ECO:0000259" key="13">
    <source>
        <dbReference type="Pfam" id="PF00593"/>
    </source>
</evidence>
<dbReference type="PANTHER" id="PTHR30069:SF29">
    <property type="entry name" value="HEMOGLOBIN AND HEMOGLOBIN-HAPTOGLOBIN-BINDING PROTEIN 1-RELATED"/>
    <property type="match status" value="1"/>
</dbReference>
<evidence type="ECO:0000256" key="12">
    <source>
        <dbReference type="SAM" id="SignalP"/>
    </source>
</evidence>
<dbReference type="GO" id="GO:0009279">
    <property type="term" value="C:cell outer membrane"/>
    <property type="evidence" value="ECO:0007669"/>
    <property type="project" value="UniProtKB-SubCell"/>
</dbReference>
<evidence type="ECO:0000256" key="3">
    <source>
        <dbReference type="ARBA" id="ARBA00022452"/>
    </source>
</evidence>
<dbReference type="Pfam" id="PF07715">
    <property type="entry name" value="Plug"/>
    <property type="match status" value="1"/>
</dbReference>
<evidence type="ECO:0000313" key="16">
    <source>
        <dbReference type="Proteomes" id="UP000189674"/>
    </source>
</evidence>
<feature type="signal peptide" evidence="12">
    <location>
        <begin position="1"/>
        <end position="24"/>
    </location>
</feature>
<keyword evidence="7 10" id="KW-0472">Membrane</keyword>
<evidence type="ECO:0000256" key="2">
    <source>
        <dbReference type="ARBA" id="ARBA00022448"/>
    </source>
</evidence>
<dbReference type="InterPro" id="IPR036942">
    <property type="entry name" value="Beta-barrel_TonB_sf"/>
</dbReference>
<dbReference type="AlphaFoldDB" id="A0A1U9NHQ9"/>
<protein>
    <submittedName>
        <fullName evidence="15">Colicin I receptor</fullName>
    </submittedName>
</protein>
<evidence type="ECO:0000256" key="6">
    <source>
        <dbReference type="ARBA" id="ARBA00023077"/>
    </source>
</evidence>
<dbReference type="Proteomes" id="UP000189674">
    <property type="component" value="Chromosome"/>
</dbReference>
<keyword evidence="6 11" id="KW-0798">TonB box</keyword>
<evidence type="ECO:0000313" key="15">
    <source>
        <dbReference type="EMBL" id="AQT67284.1"/>
    </source>
</evidence>
<evidence type="ECO:0000256" key="8">
    <source>
        <dbReference type="ARBA" id="ARBA00023170"/>
    </source>
</evidence>
<dbReference type="STRING" id="1936003.STSP2_00427"/>
<dbReference type="GO" id="GO:0044718">
    <property type="term" value="P:siderophore transmembrane transport"/>
    <property type="evidence" value="ECO:0007669"/>
    <property type="project" value="TreeGrafter"/>
</dbReference>
<evidence type="ECO:0000256" key="10">
    <source>
        <dbReference type="PROSITE-ProRule" id="PRU01360"/>
    </source>
</evidence>
<accession>A0A1U9NHQ9</accession>
<comment type="similarity">
    <text evidence="10 11">Belongs to the TonB-dependent receptor family.</text>
</comment>
<evidence type="ECO:0000256" key="5">
    <source>
        <dbReference type="ARBA" id="ARBA00022729"/>
    </source>
</evidence>
<keyword evidence="8 15" id="KW-0675">Receptor</keyword>
<evidence type="ECO:0000256" key="1">
    <source>
        <dbReference type="ARBA" id="ARBA00004571"/>
    </source>
</evidence>
<dbReference type="EMBL" id="CP019791">
    <property type="protein sequence ID" value="AQT67284.1"/>
    <property type="molecule type" value="Genomic_DNA"/>
</dbReference>